<dbReference type="RefSeq" id="WP_290138806.1">
    <property type="nucleotide sequence ID" value="NZ_CP101620.1"/>
</dbReference>
<dbReference type="InterPro" id="IPR010280">
    <property type="entry name" value="U5_MeTrfase_fam"/>
</dbReference>
<keyword evidence="5" id="KW-1185">Reference proteome</keyword>
<proteinExistence type="predicted"/>
<name>A0ABY5I349_9FIRM</name>
<keyword evidence="3" id="KW-0949">S-adenosyl-L-methionine</keyword>
<evidence type="ECO:0000256" key="3">
    <source>
        <dbReference type="ARBA" id="ARBA00022691"/>
    </source>
</evidence>
<protein>
    <submittedName>
        <fullName evidence="4">Uncharacterized protein</fullName>
    </submittedName>
</protein>
<evidence type="ECO:0000313" key="5">
    <source>
        <dbReference type="Proteomes" id="UP001060112"/>
    </source>
</evidence>
<dbReference type="Pfam" id="PF05958">
    <property type="entry name" value="tRNA_U5-meth_tr"/>
    <property type="match status" value="1"/>
</dbReference>
<dbReference type="Gene3D" id="3.40.50.150">
    <property type="entry name" value="Vaccinia Virus protein VP39"/>
    <property type="match status" value="1"/>
</dbReference>
<dbReference type="PANTHER" id="PTHR11061:SF30">
    <property type="entry name" value="TRNA (URACIL(54)-C(5))-METHYLTRANSFERASE"/>
    <property type="match status" value="1"/>
</dbReference>
<evidence type="ECO:0000256" key="2">
    <source>
        <dbReference type="ARBA" id="ARBA00022679"/>
    </source>
</evidence>
<keyword evidence="1" id="KW-0489">Methyltransferase</keyword>
<gene>
    <name evidence="4" type="ORF">NMU03_12545</name>
</gene>
<dbReference type="EMBL" id="CP101620">
    <property type="protein sequence ID" value="UTY38473.1"/>
    <property type="molecule type" value="Genomic_DNA"/>
</dbReference>
<dbReference type="InterPro" id="IPR029063">
    <property type="entry name" value="SAM-dependent_MTases_sf"/>
</dbReference>
<organism evidence="4 5">
    <name type="scientific">Allocoprobacillus halotolerans</name>
    <dbReference type="NCBI Taxonomy" id="2944914"/>
    <lineage>
        <taxon>Bacteria</taxon>
        <taxon>Bacillati</taxon>
        <taxon>Bacillota</taxon>
        <taxon>Erysipelotrichia</taxon>
        <taxon>Erysipelotrichales</taxon>
        <taxon>Erysipelotrichaceae</taxon>
        <taxon>Allocoprobacillus</taxon>
    </lineage>
</organism>
<accession>A0ABY5I349</accession>
<reference evidence="4" key="1">
    <citation type="submission" date="2022-07" db="EMBL/GenBank/DDBJ databases">
        <title>Faecal culturing of patients with breast cancer.</title>
        <authorList>
            <person name="Teng N.M.Y."/>
            <person name="Kiu R."/>
            <person name="Evans R."/>
            <person name="Baker D.J."/>
            <person name="Zenner C."/>
            <person name="Robinson S.D."/>
            <person name="Hall L.J."/>
        </authorList>
    </citation>
    <scope>NUCLEOTIDE SEQUENCE</scope>
    <source>
        <strain evidence="4">LH1062</strain>
    </source>
</reference>
<dbReference type="PANTHER" id="PTHR11061">
    <property type="entry name" value="RNA M5U METHYLTRANSFERASE"/>
    <property type="match status" value="1"/>
</dbReference>
<dbReference type="Proteomes" id="UP001060112">
    <property type="component" value="Chromosome"/>
</dbReference>
<keyword evidence="2" id="KW-0808">Transferase</keyword>
<evidence type="ECO:0000256" key="1">
    <source>
        <dbReference type="ARBA" id="ARBA00022603"/>
    </source>
</evidence>
<dbReference type="SUPFAM" id="SSF53335">
    <property type="entry name" value="S-adenosyl-L-methionine-dependent methyltransferases"/>
    <property type="match status" value="1"/>
</dbReference>
<evidence type="ECO:0000313" key="4">
    <source>
        <dbReference type="EMBL" id="UTY38473.1"/>
    </source>
</evidence>
<sequence length="134" mass="15473">MNCGIGLLELSLDQDIVAIDEKNYHIKDAKDNAKFLGKNNVQWICQNVDEATILQCKKKRFDEVIVRSSELSDAMKQSFILSKVKHIIYVSDHPSSLAKDLEQLDKYYRIDKMIPMDTFPYSAKFDTIVSLIRK</sequence>